<sequence length="26" mass="2748">MPLYCCLPDTMASVASVGHQRGALIN</sequence>
<proteinExistence type="predicted"/>
<organism evidence="1">
    <name type="scientific">Arundo donax</name>
    <name type="common">Giant reed</name>
    <name type="synonym">Donax arundinaceus</name>
    <dbReference type="NCBI Taxonomy" id="35708"/>
    <lineage>
        <taxon>Eukaryota</taxon>
        <taxon>Viridiplantae</taxon>
        <taxon>Streptophyta</taxon>
        <taxon>Embryophyta</taxon>
        <taxon>Tracheophyta</taxon>
        <taxon>Spermatophyta</taxon>
        <taxon>Magnoliopsida</taxon>
        <taxon>Liliopsida</taxon>
        <taxon>Poales</taxon>
        <taxon>Poaceae</taxon>
        <taxon>PACMAD clade</taxon>
        <taxon>Arundinoideae</taxon>
        <taxon>Arundineae</taxon>
        <taxon>Arundo</taxon>
    </lineage>
</organism>
<dbReference type="EMBL" id="GBRH01234480">
    <property type="protein sequence ID" value="JAD63415.1"/>
    <property type="molecule type" value="Transcribed_RNA"/>
</dbReference>
<reference evidence="1" key="2">
    <citation type="journal article" date="2015" name="Data Brief">
        <title>Shoot transcriptome of the giant reed, Arundo donax.</title>
        <authorList>
            <person name="Barrero R.A."/>
            <person name="Guerrero F.D."/>
            <person name="Moolhuijzen P."/>
            <person name="Goolsby J.A."/>
            <person name="Tidwell J."/>
            <person name="Bellgard S.E."/>
            <person name="Bellgard M.I."/>
        </authorList>
    </citation>
    <scope>NUCLEOTIDE SEQUENCE</scope>
    <source>
        <tissue evidence="1">Shoot tissue taken approximately 20 cm above the soil surface</tissue>
    </source>
</reference>
<accession>A0A0A9BQC0</accession>
<protein>
    <submittedName>
        <fullName evidence="1">Uncharacterized protein</fullName>
    </submittedName>
</protein>
<reference evidence="1" key="1">
    <citation type="submission" date="2014-09" db="EMBL/GenBank/DDBJ databases">
        <authorList>
            <person name="Magalhaes I.L.F."/>
            <person name="Oliveira U."/>
            <person name="Santos F.R."/>
            <person name="Vidigal T.H.D.A."/>
            <person name="Brescovit A.D."/>
            <person name="Santos A.J."/>
        </authorList>
    </citation>
    <scope>NUCLEOTIDE SEQUENCE</scope>
    <source>
        <tissue evidence="1">Shoot tissue taken approximately 20 cm above the soil surface</tissue>
    </source>
</reference>
<dbReference type="AlphaFoldDB" id="A0A0A9BQC0"/>
<evidence type="ECO:0000313" key="1">
    <source>
        <dbReference type="EMBL" id="JAD63415.1"/>
    </source>
</evidence>
<name>A0A0A9BQC0_ARUDO</name>